<feature type="region of interest" description="Disordered" evidence="1">
    <location>
        <begin position="174"/>
        <end position="229"/>
    </location>
</feature>
<dbReference type="RefSeq" id="WP_342945500.1">
    <property type="nucleotide sequence ID" value="NZ_JAYMRV010000001.1"/>
</dbReference>
<accession>A0ABU9RHW7</accession>
<keyword evidence="3" id="KW-1185">Reference proteome</keyword>
<evidence type="ECO:0000256" key="1">
    <source>
        <dbReference type="SAM" id="MobiDB-lite"/>
    </source>
</evidence>
<sequence>MEPTSKIQDEQAKPPAVVDEAAEKEKKRKASKTTAHLMTRPSFMAAHTAMSFVPNSMHAYGEPGVFEMWEEHREEIKKVAIEGDMTLPESMLMGQAMSLNSIYNWCADLAGANVGKHLPQAEALMRMALKAQAQCTQTLRVLGELKAPKSVSFIKQQNNAAGNQQVNNAAVTQGARAQESEEQQMPTNELLTDEREAQDAATLDAGAKIGAGRKNQTLETVGAVDRTNE</sequence>
<evidence type="ECO:0000313" key="3">
    <source>
        <dbReference type="Proteomes" id="UP001489897"/>
    </source>
</evidence>
<proteinExistence type="predicted"/>
<name>A0ABU9RHW7_9BURK</name>
<dbReference type="EMBL" id="JAYMRV010000001">
    <property type="protein sequence ID" value="MEM5419636.1"/>
    <property type="molecule type" value="Genomic_DNA"/>
</dbReference>
<comment type="caution">
    <text evidence="2">The sequence shown here is derived from an EMBL/GenBank/DDBJ whole genome shotgun (WGS) entry which is preliminary data.</text>
</comment>
<evidence type="ECO:0000313" key="2">
    <source>
        <dbReference type="EMBL" id="MEM5419636.1"/>
    </source>
</evidence>
<reference evidence="2 3" key="1">
    <citation type="submission" date="2024-01" db="EMBL/GenBank/DDBJ databases">
        <title>The diversity of rhizobia nodulating Mimosa spp. in eleven states of Brazil covering several biomes is determined by host plant, location, and edaphic factors.</title>
        <authorList>
            <person name="Rouws L."/>
            <person name="Barauna A."/>
            <person name="Beukes C."/>
            <person name="De Faria S.M."/>
            <person name="Gross E."/>
            <person name="Dos Reis Junior F.B."/>
            <person name="Simon M."/>
            <person name="Maluk M."/>
            <person name="Odee D.W."/>
            <person name="Kenicer G."/>
            <person name="Young J.P.W."/>
            <person name="Reis V.M."/>
            <person name="Zilli J."/>
            <person name="James E.K."/>
        </authorList>
    </citation>
    <scope>NUCLEOTIDE SEQUENCE [LARGE SCALE GENOMIC DNA]</scope>
    <source>
        <strain evidence="2 3">JPY167</strain>
    </source>
</reference>
<dbReference type="Proteomes" id="UP001489897">
    <property type="component" value="Unassembled WGS sequence"/>
</dbReference>
<protein>
    <recommendedName>
        <fullName evidence="4">Phasin domain-containing protein</fullName>
    </recommendedName>
</protein>
<feature type="region of interest" description="Disordered" evidence="1">
    <location>
        <begin position="1"/>
        <end position="35"/>
    </location>
</feature>
<organism evidence="2 3">
    <name type="scientific">Paraburkholderia ferrariae</name>
    <dbReference type="NCBI Taxonomy" id="386056"/>
    <lineage>
        <taxon>Bacteria</taxon>
        <taxon>Pseudomonadati</taxon>
        <taxon>Pseudomonadota</taxon>
        <taxon>Betaproteobacteria</taxon>
        <taxon>Burkholderiales</taxon>
        <taxon>Burkholderiaceae</taxon>
        <taxon>Paraburkholderia</taxon>
    </lineage>
</organism>
<evidence type="ECO:0008006" key="4">
    <source>
        <dbReference type="Google" id="ProtNLM"/>
    </source>
</evidence>
<gene>
    <name evidence="2" type="ORF">VSR73_00920</name>
</gene>